<sequence length="169" mass="18811">MAFEPTILTTNQPEPPTASTKGTAQETPNRTRNKRLPGIPRKFYVTIRNLGLIFFVAFPMAHMASWALTIWMLGRGADKLAASLDTTKPFDETVFRNTLRHVVTAGARGWRINVIMLSLETLCAVIGGLFLIRGLRRARRLIIEVEEQRDLEAQEGPAVEATGNRPAVL</sequence>
<dbReference type="AlphaFoldDB" id="A0A7C8R4F0"/>
<dbReference type="EMBL" id="JAABOJ010000068">
    <property type="protein sequence ID" value="KAF3271924.1"/>
    <property type="molecule type" value="Genomic_DNA"/>
</dbReference>
<evidence type="ECO:0000313" key="4">
    <source>
        <dbReference type="Proteomes" id="UP000474640"/>
    </source>
</evidence>
<feature type="transmembrane region" description="Helical" evidence="2">
    <location>
        <begin position="50"/>
        <end position="73"/>
    </location>
</feature>
<evidence type="ECO:0000256" key="1">
    <source>
        <dbReference type="SAM" id="MobiDB-lite"/>
    </source>
</evidence>
<gene>
    <name evidence="3" type="ORF">TWF970_010221</name>
</gene>
<keyword evidence="2" id="KW-0812">Transmembrane</keyword>
<feature type="region of interest" description="Disordered" evidence="1">
    <location>
        <begin position="1"/>
        <end position="35"/>
    </location>
</feature>
<feature type="transmembrane region" description="Helical" evidence="2">
    <location>
        <begin position="110"/>
        <end position="132"/>
    </location>
</feature>
<evidence type="ECO:0000313" key="3">
    <source>
        <dbReference type="EMBL" id="KAF3271924.1"/>
    </source>
</evidence>
<keyword evidence="2" id="KW-1133">Transmembrane helix</keyword>
<feature type="compositionally biased region" description="Polar residues" evidence="1">
    <location>
        <begin position="7"/>
        <end position="30"/>
    </location>
</feature>
<proteinExistence type="predicted"/>
<keyword evidence="2" id="KW-0472">Membrane</keyword>
<dbReference type="OrthoDB" id="5330979at2759"/>
<dbReference type="Proteomes" id="UP000474640">
    <property type="component" value="Unassembled WGS sequence"/>
</dbReference>
<reference evidence="3 4" key="1">
    <citation type="submission" date="2020-01" db="EMBL/GenBank/DDBJ databases">
        <authorList>
            <person name="Palmer J.M."/>
        </authorList>
    </citation>
    <scope>NUCLEOTIDE SEQUENCE [LARGE SCALE GENOMIC DNA]</scope>
    <source>
        <strain evidence="3 4">TWF970</strain>
    </source>
</reference>
<evidence type="ECO:0000256" key="2">
    <source>
        <dbReference type="SAM" id="Phobius"/>
    </source>
</evidence>
<organism evidence="3 4">
    <name type="scientific">Orbilia oligospora</name>
    <name type="common">Nematode-trapping fungus</name>
    <name type="synonym">Arthrobotrys oligospora</name>
    <dbReference type="NCBI Taxonomy" id="2813651"/>
    <lineage>
        <taxon>Eukaryota</taxon>
        <taxon>Fungi</taxon>
        <taxon>Dikarya</taxon>
        <taxon>Ascomycota</taxon>
        <taxon>Pezizomycotina</taxon>
        <taxon>Orbiliomycetes</taxon>
        <taxon>Orbiliales</taxon>
        <taxon>Orbiliaceae</taxon>
        <taxon>Orbilia</taxon>
    </lineage>
</organism>
<accession>A0A7C8R4F0</accession>
<name>A0A7C8R4F0_ORBOL</name>
<comment type="caution">
    <text evidence="3">The sequence shown here is derived from an EMBL/GenBank/DDBJ whole genome shotgun (WGS) entry which is preliminary data.</text>
</comment>
<protein>
    <submittedName>
        <fullName evidence="3">Uncharacterized protein</fullName>
    </submittedName>
</protein>